<feature type="compositionally biased region" description="Low complexity" evidence="1">
    <location>
        <begin position="213"/>
        <end position="236"/>
    </location>
</feature>
<keyword evidence="4" id="KW-1185">Reference proteome</keyword>
<evidence type="ECO:0000256" key="1">
    <source>
        <dbReference type="SAM" id="MobiDB-lite"/>
    </source>
</evidence>
<proteinExistence type="predicted"/>
<name>A0A7Z0D7A3_9ACTN</name>
<keyword evidence="2" id="KW-0472">Membrane</keyword>
<evidence type="ECO:0000256" key="2">
    <source>
        <dbReference type="SAM" id="Phobius"/>
    </source>
</evidence>
<accession>A0A7Z0D7A3</accession>
<sequence length="256" mass="26248">MGSVRRFREPVAWVVFVVVVLLAAGAIALHTVASSADESWLAAAGAISERLYNPLSAIALTIVVGACVLWQPPTRHARALTFLAAWFALIATALVLVLGVIGLFGAGSVLGALIDLVGLITIALLPALSAWLLWRFREAARTGEAGLPDLRRARASVGLARDEPAEVIDDGQAEGDAPPVWQPGEASGAVWHRASDAAGGAPASERGGNPSQAAAPGGAWRPARPPAGGTAPLATPERQEPESRGPKGPGEDPPSA</sequence>
<protein>
    <submittedName>
        <fullName evidence="3">Uncharacterized protein</fullName>
    </submittedName>
</protein>
<evidence type="ECO:0000313" key="4">
    <source>
        <dbReference type="Proteomes" id="UP000527616"/>
    </source>
</evidence>
<organism evidence="3 4">
    <name type="scientific">Naumannella cuiyingiana</name>
    <dbReference type="NCBI Taxonomy" id="1347891"/>
    <lineage>
        <taxon>Bacteria</taxon>
        <taxon>Bacillati</taxon>
        <taxon>Actinomycetota</taxon>
        <taxon>Actinomycetes</taxon>
        <taxon>Propionibacteriales</taxon>
        <taxon>Propionibacteriaceae</taxon>
        <taxon>Naumannella</taxon>
    </lineage>
</organism>
<evidence type="ECO:0000313" key="3">
    <source>
        <dbReference type="EMBL" id="NYI70187.1"/>
    </source>
</evidence>
<keyword evidence="2" id="KW-0812">Transmembrane</keyword>
<dbReference type="RefSeq" id="WP_179444169.1">
    <property type="nucleotide sequence ID" value="NZ_JACBZS010000001.1"/>
</dbReference>
<gene>
    <name evidence="3" type="ORF">GGQ54_000747</name>
</gene>
<dbReference type="EMBL" id="JACBZS010000001">
    <property type="protein sequence ID" value="NYI70187.1"/>
    <property type="molecule type" value="Genomic_DNA"/>
</dbReference>
<feature type="region of interest" description="Disordered" evidence="1">
    <location>
        <begin position="193"/>
        <end position="256"/>
    </location>
</feature>
<reference evidence="3 4" key="1">
    <citation type="submission" date="2020-07" db="EMBL/GenBank/DDBJ databases">
        <title>Sequencing the genomes of 1000 actinobacteria strains.</title>
        <authorList>
            <person name="Klenk H.-P."/>
        </authorList>
    </citation>
    <scope>NUCLEOTIDE SEQUENCE [LARGE SCALE GENOMIC DNA]</scope>
    <source>
        <strain evidence="3 4">DSM 103164</strain>
    </source>
</reference>
<feature type="transmembrane region" description="Helical" evidence="2">
    <location>
        <begin position="51"/>
        <end position="70"/>
    </location>
</feature>
<dbReference type="AlphaFoldDB" id="A0A7Z0D7A3"/>
<feature type="transmembrane region" description="Helical" evidence="2">
    <location>
        <begin position="110"/>
        <end position="134"/>
    </location>
</feature>
<comment type="caution">
    <text evidence="3">The sequence shown here is derived from an EMBL/GenBank/DDBJ whole genome shotgun (WGS) entry which is preliminary data.</text>
</comment>
<dbReference type="Proteomes" id="UP000527616">
    <property type="component" value="Unassembled WGS sequence"/>
</dbReference>
<keyword evidence="2" id="KW-1133">Transmembrane helix</keyword>
<feature type="transmembrane region" description="Helical" evidence="2">
    <location>
        <begin position="12"/>
        <end position="31"/>
    </location>
</feature>
<feature type="transmembrane region" description="Helical" evidence="2">
    <location>
        <begin position="82"/>
        <end position="104"/>
    </location>
</feature>